<evidence type="ECO:0000313" key="2">
    <source>
        <dbReference type="Proteomes" id="UP000031668"/>
    </source>
</evidence>
<protein>
    <recommendedName>
        <fullName evidence="3">Retrotransposon gag domain-containing protein</fullName>
    </recommendedName>
</protein>
<sequence>MESRSIKPAFCVRKIYIRSTDSALNSLELQGFSSNSEVSEVKEWLISRFEHVDSVLTHQLCFRDLKKTLTETTDDYAERLEPILVNQFPFGLYSDRLRAEGVKRCPDTLFKANTVVKNSQSLAGTIDAMNRKIDVVGATAAEEPIDRDQIRKIIS</sequence>
<accession>A0A0C2MUV7</accession>
<dbReference type="Proteomes" id="UP000031668">
    <property type="component" value="Unassembled WGS sequence"/>
</dbReference>
<dbReference type="EMBL" id="JWZT01003819">
    <property type="protein sequence ID" value="KII65462.1"/>
    <property type="molecule type" value="Genomic_DNA"/>
</dbReference>
<name>A0A0C2MUV7_THEKT</name>
<dbReference type="AlphaFoldDB" id="A0A0C2MUV7"/>
<evidence type="ECO:0000313" key="1">
    <source>
        <dbReference type="EMBL" id="KII65462.1"/>
    </source>
</evidence>
<gene>
    <name evidence="1" type="ORF">RF11_14385</name>
</gene>
<proteinExistence type="predicted"/>
<reference evidence="1 2" key="1">
    <citation type="journal article" date="2014" name="Genome Biol. Evol.">
        <title>The genome of the myxosporean Thelohanellus kitauei shows adaptations to nutrient acquisition within its fish host.</title>
        <authorList>
            <person name="Yang Y."/>
            <person name="Xiong J."/>
            <person name="Zhou Z."/>
            <person name="Huo F."/>
            <person name="Miao W."/>
            <person name="Ran C."/>
            <person name="Liu Y."/>
            <person name="Zhang J."/>
            <person name="Feng J."/>
            <person name="Wang M."/>
            <person name="Wang M."/>
            <person name="Wang L."/>
            <person name="Yao B."/>
        </authorList>
    </citation>
    <scope>NUCLEOTIDE SEQUENCE [LARGE SCALE GENOMIC DNA]</scope>
    <source>
        <strain evidence="1">Wuqing</strain>
    </source>
</reference>
<organism evidence="1 2">
    <name type="scientific">Thelohanellus kitauei</name>
    <name type="common">Myxosporean</name>
    <dbReference type="NCBI Taxonomy" id="669202"/>
    <lineage>
        <taxon>Eukaryota</taxon>
        <taxon>Metazoa</taxon>
        <taxon>Cnidaria</taxon>
        <taxon>Myxozoa</taxon>
        <taxon>Myxosporea</taxon>
        <taxon>Bivalvulida</taxon>
        <taxon>Platysporina</taxon>
        <taxon>Myxobolidae</taxon>
        <taxon>Thelohanellus</taxon>
    </lineage>
</organism>
<comment type="caution">
    <text evidence="1">The sequence shown here is derived from an EMBL/GenBank/DDBJ whole genome shotgun (WGS) entry which is preliminary data.</text>
</comment>
<keyword evidence="2" id="KW-1185">Reference proteome</keyword>
<evidence type="ECO:0008006" key="3">
    <source>
        <dbReference type="Google" id="ProtNLM"/>
    </source>
</evidence>